<organism evidence="1 3">
    <name type="scientific">Xenorhabdus doucetiae</name>
    <dbReference type="NCBI Taxonomy" id="351671"/>
    <lineage>
        <taxon>Bacteria</taxon>
        <taxon>Pseudomonadati</taxon>
        <taxon>Pseudomonadota</taxon>
        <taxon>Gammaproteobacteria</taxon>
        <taxon>Enterobacterales</taxon>
        <taxon>Morganellaceae</taxon>
        <taxon>Xenorhabdus</taxon>
    </lineage>
</organism>
<reference evidence="2 4" key="2">
    <citation type="submission" date="2019-07" db="EMBL/GenBank/DDBJ databases">
        <title>Genomic Encyclopedia of Type Strains, Phase I: the one thousand microbial genomes (KMG-I) project.</title>
        <authorList>
            <person name="Kyrpides N."/>
        </authorList>
    </citation>
    <scope>NUCLEOTIDE SEQUENCE [LARGE SCALE GENOMIC DNA]</scope>
    <source>
        <strain evidence="2 4">DSM 17909</strain>
    </source>
</reference>
<dbReference type="Proteomes" id="UP000032721">
    <property type="component" value="Chromosome"/>
</dbReference>
<dbReference type="KEGG" id="xdo:XDD1_1762"/>
<evidence type="ECO:0000313" key="4">
    <source>
        <dbReference type="Proteomes" id="UP000324170"/>
    </source>
</evidence>
<accession>A0A068QS32</accession>
<keyword evidence="4" id="KW-1185">Reference proteome</keyword>
<dbReference type="EMBL" id="VNHN01000060">
    <property type="protein sequence ID" value="TYP00629.1"/>
    <property type="molecule type" value="Genomic_DNA"/>
</dbReference>
<dbReference type="Proteomes" id="UP000324170">
    <property type="component" value="Unassembled WGS sequence"/>
</dbReference>
<gene>
    <name evidence="2" type="ORF">LY16_02954</name>
    <name evidence="1" type="ORF">XDD1_1762</name>
</gene>
<dbReference type="HOGENOM" id="CLU_821234_0_0_6"/>
<dbReference type="RefSeq" id="WP_045970234.1">
    <property type="nucleotide sequence ID" value="NZ_CAWMED010000001.1"/>
</dbReference>
<proteinExistence type="predicted"/>
<evidence type="ECO:0000313" key="1">
    <source>
        <dbReference type="EMBL" id="CDG17461.1"/>
    </source>
</evidence>
<reference evidence="1 3" key="1">
    <citation type="submission" date="2013-07" db="EMBL/GenBank/DDBJ databases">
        <authorList>
            <person name="Genoscope - CEA"/>
        </authorList>
    </citation>
    <scope>NUCLEOTIDE SEQUENCE [LARGE SCALE GENOMIC DNA]</scope>
    <source>
        <strain evidence="1">FRM16</strain>
        <strain evidence="3">FRM16 / DSM 17909</strain>
    </source>
</reference>
<dbReference type="EMBL" id="FO704550">
    <property type="protein sequence ID" value="CDG17461.1"/>
    <property type="molecule type" value="Genomic_DNA"/>
</dbReference>
<name>A0A068QS32_9GAMM</name>
<dbReference type="AlphaFoldDB" id="A0A068QS32"/>
<evidence type="ECO:0000313" key="2">
    <source>
        <dbReference type="EMBL" id="TYP00629.1"/>
    </source>
</evidence>
<sequence>MTNLAKIELSPPVFPQANGTDTINMHDVHVMGNRYLLMNVGKYVDEEIGDEIVGYLRFNDGSVITSTPYYITPDKQDFSPYSLLFPVDEITRYGSYQAQYKIISHGNERDSPAVNINLVFSDSSNLSDSLPSVPEATGNQGNLLTKGDYYRLDQLKVNVPVYEGMAPGHTVKVLWQGRRKDITYSTPTQTVNEVTPLTFYIPRLEFIDNIGDTVQIRFAVERTSDNYIGYSGAFSLEIEGQYLDLPAPNLNYNFYDGSIQVIISYPDMTLDQTVEIRLVGQTMRQTNYQRVDNVQQVIIDIPSDWAQENRGQLVLIDYAVGDIYGNKYRFSHILRRVL</sequence>
<protein>
    <submittedName>
        <fullName evidence="1">Uncharacterized protein</fullName>
    </submittedName>
</protein>
<evidence type="ECO:0000313" key="3">
    <source>
        <dbReference type="Proteomes" id="UP000032721"/>
    </source>
</evidence>
<dbReference type="OrthoDB" id="6439978at2"/>